<comment type="caution">
    <text evidence="3">The sequence shown here is derived from an EMBL/GenBank/DDBJ whole genome shotgun (WGS) entry which is preliminary data.</text>
</comment>
<dbReference type="RefSeq" id="WP_018747808.1">
    <property type="nucleotide sequence ID" value="NZ_BAABUF010000008.1"/>
</dbReference>
<dbReference type="GO" id="GO:0016301">
    <property type="term" value="F:kinase activity"/>
    <property type="evidence" value="ECO:0007669"/>
    <property type="project" value="UniProtKB-KW"/>
</dbReference>
<gene>
    <name evidence="3" type="primary">rnk</name>
    <name evidence="3" type="ORF">GCM10007860_04190</name>
</gene>
<dbReference type="Gene3D" id="3.10.50.30">
    <property type="entry name" value="Transcription elongation factor, GreA/GreB, C-terminal domain"/>
    <property type="match status" value="1"/>
</dbReference>
<reference evidence="4" key="1">
    <citation type="journal article" date="2019" name="Int. J. Syst. Evol. Microbiol.">
        <title>The Global Catalogue of Microorganisms (GCM) 10K type strain sequencing project: providing services to taxonomists for standard genome sequencing and annotation.</title>
        <authorList>
            <consortium name="The Broad Institute Genomics Platform"/>
            <consortium name="The Broad Institute Genome Sequencing Center for Infectious Disease"/>
            <person name="Wu L."/>
            <person name="Ma J."/>
        </authorList>
    </citation>
    <scope>NUCLEOTIDE SEQUENCE [LARGE SCALE GENOMIC DNA]</scope>
    <source>
        <strain evidence="4">NBRC 104970</strain>
    </source>
</reference>
<keyword evidence="4" id="KW-1185">Reference proteome</keyword>
<accession>A0ABQ6BN24</accession>
<dbReference type="Gene3D" id="1.10.286.20">
    <property type="match status" value="1"/>
</dbReference>
<evidence type="ECO:0000313" key="4">
    <source>
        <dbReference type="Proteomes" id="UP001156836"/>
    </source>
</evidence>
<dbReference type="InterPro" id="IPR036953">
    <property type="entry name" value="GreA/GreB_C_sf"/>
</dbReference>
<evidence type="ECO:0000259" key="1">
    <source>
        <dbReference type="Pfam" id="PF01272"/>
    </source>
</evidence>
<organism evidence="3 4">
    <name type="scientific">Chitiniphilus shinanonensis</name>
    <dbReference type="NCBI Taxonomy" id="553088"/>
    <lineage>
        <taxon>Bacteria</taxon>
        <taxon>Pseudomonadati</taxon>
        <taxon>Pseudomonadota</taxon>
        <taxon>Betaproteobacteria</taxon>
        <taxon>Neisseriales</taxon>
        <taxon>Chitinibacteraceae</taxon>
        <taxon>Chitiniphilus</taxon>
    </lineage>
</organism>
<protein>
    <submittedName>
        <fullName evidence="3">Nucleoside diphosphate kinase regulator</fullName>
    </submittedName>
</protein>
<dbReference type="PANTHER" id="PTHR30437">
    <property type="entry name" value="TRANSCRIPTION ELONGATION FACTOR GREA"/>
    <property type="match status" value="1"/>
</dbReference>
<dbReference type="InterPro" id="IPR001437">
    <property type="entry name" value="Tscrpt_elong_fac_GreA/B_C"/>
</dbReference>
<feature type="domain" description="Transcription elongation factor GreA/GreB C-terminal" evidence="1">
    <location>
        <begin position="48"/>
        <end position="123"/>
    </location>
</feature>
<name>A0ABQ6BN24_9NEIS</name>
<dbReference type="PANTHER" id="PTHR30437:SF5">
    <property type="entry name" value="REGULATOR OF NUCLEOSIDE DIPHOSPHATE KINASE"/>
    <property type="match status" value="1"/>
</dbReference>
<sequence length="125" mass="13265">MKPHIVLAESDLERLETLIGRQTTRTPAIDALEAEIARAEVVAADALPPDVVSMGSTARFRDQATGQEYAYTLVYPHEADIVAGRISVLAPAGSALLGLAVGQTIDWVAPDSRVLHLQVLAVSHG</sequence>
<dbReference type="EMBL" id="BSOZ01000003">
    <property type="protein sequence ID" value="GLS03276.1"/>
    <property type="molecule type" value="Genomic_DNA"/>
</dbReference>
<keyword evidence="3" id="KW-0418">Kinase</keyword>
<keyword evidence="3" id="KW-0808">Transferase</keyword>
<feature type="domain" description="Regulator of nucleoside diphosphate kinase N-terminal" evidence="2">
    <location>
        <begin position="3"/>
        <end position="42"/>
    </location>
</feature>
<dbReference type="Pfam" id="PF14760">
    <property type="entry name" value="Rnk_N"/>
    <property type="match status" value="1"/>
</dbReference>
<proteinExistence type="predicted"/>
<dbReference type="SUPFAM" id="SSF54534">
    <property type="entry name" value="FKBP-like"/>
    <property type="match status" value="1"/>
</dbReference>
<evidence type="ECO:0000313" key="3">
    <source>
        <dbReference type="EMBL" id="GLS03276.1"/>
    </source>
</evidence>
<dbReference type="InterPro" id="IPR029462">
    <property type="entry name" value="Rnk_N"/>
</dbReference>
<dbReference type="Pfam" id="PF01272">
    <property type="entry name" value="GreA_GreB"/>
    <property type="match status" value="1"/>
</dbReference>
<dbReference type="Proteomes" id="UP001156836">
    <property type="component" value="Unassembled WGS sequence"/>
</dbReference>
<dbReference type="NCBIfam" id="NF004396">
    <property type="entry name" value="PRK05753.1"/>
    <property type="match status" value="1"/>
</dbReference>
<dbReference type="InterPro" id="IPR023459">
    <property type="entry name" value="Tscrpt_elong_fac_GreA/B_fam"/>
</dbReference>
<evidence type="ECO:0000259" key="2">
    <source>
        <dbReference type="Pfam" id="PF14760"/>
    </source>
</evidence>